<feature type="transmembrane region" description="Helical" evidence="7">
    <location>
        <begin position="57"/>
        <end position="76"/>
    </location>
</feature>
<feature type="transmembrane region" description="Helical" evidence="7">
    <location>
        <begin position="360"/>
        <end position="384"/>
    </location>
</feature>
<dbReference type="PANTHER" id="PTHR33362:SF5">
    <property type="entry name" value="C4-DICARBOXYLATE TRAP TRANSPORTER LARGE PERMEASE PROTEIN DCTM"/>
    <property type="match status" value="1"/>
</dbReference>
<evidence type="ECO:0000313" key="11">
    <source>
        <dbReference type="Proteomes" id="UP000078084"/>
    </source>
</evidence>
<dbReference type="OrthoDB" id="9796052at2"/>
<evidence type="ECO:0000313" key="9">
    <source>
        <dbReference type="EMBL" id="KKO73365.1"/>
    </source>
</evidence>
<reference evidence="10 12" key="2">
    <citation type="submission" date="2019-02" db="EMBL/GenBank/DDBJ databases">
        <title>Genomic Encyclopedia of Type Strains, Phase IV (KMG-IV): sequencing the most valuable type-strain genomes for metagenomic binning, comparative biology and taxonomic classification.</title>
        <authorList>
            <person name="Goeker M."/>
        </authorList>
    </citation>
    <scope>NUCLEOTIDE SEQUENCE [LARGE SCALE GENOMIC DNA]</scope>
    <source>
        <strain evidence="10 12">DSM 16618</strain>
    </source>
</reference>
<evidence type="ECO:0000256" key="4">
    <source>
        <dbReference type="ARBA" id="ARBA00022692"/>
    </source>
</evidence>
<evidence type="ECO:0000256" key="7">
    <source>
        <dbReference type="RuleBase" id="RU369079"/>
    </source>
</evidence>
<accession>A0A171KWU8</accession>
<dbReference type="RefSeq" id="WP_068367580.1">
    <property type="nucleotide sequence ID" value="NZ_CBCSEB010000022.1"/>
</dbReference>
<sequence>MAAVVTTSLLVLFAFFMLSFHVASALGLTAAITGSLFLGDIWSFFAQIPWNNISNSGLIVVPLFILMGELLLRSGVTEDLYETLSKWMGRVPGGLLHSNVLASGLFASICGSSVATTSTIGAVALPQMRRHGYDEKLAMGSIASGGTLGILIPPSVIMIIYAIMAEVSIAQLYMAGIVPGLLMMVAFMLVIFIAALLVPTKAPRLQARASWQERIRGLRAIVPVLILMFMVLGTIYAGIATPTEAAGFGSVGAFFLALLRRRVNRAMLREVFLATASTTSMVMLVVVTAFVLQFVLSLGGVPAAVSNWIGGLGLSQLELILLIAVILVLLGTFMESMALIVCTMPILLPILKMAGVDLVWFGIIAVILVEMSLITPPVGMNLFVMQGLRMRLDGAHRVGPITQVFASTVPFVVAMAVVLGLIIAYPNIAMGLVHSMR</sequence>
<evidence type="ECO:0000256" key="6">
    <source>
        <dbReference type="ARBA" id="ARBA00023136"/>
    </source>
</evidence>
<gene>
    <name evidence="9" type="ORF">AAV32_03715</name>
    <name evidence="10" type="ORF">EV679_0502</name>
</gene>
<dbReference type="GeneID" id="99727994"/>
<dbReference type="AlphaFoldDB" id="A0A171KWU8"/>
<reference evidence="9 11" key="1">
    <citation type="submission" date="2015-04" db="EMBL/GenBank/DDBJ databases">
        <title>Genome sequence of Kerstersia gyiorum CG1.</title>
        <authorList>
            <person name="Greninger A.L."/>
            <person name="Kozyreva V."/>
            <person name="Chaturvedi V."/>
        </authorList>
    </citation>
    <scope>NUCLEOTIDE SEQUENCE [LARGE SCALE GENOMIC DNA]</scope>
    <source>
        <strain evidence="9 11">CG1</strain>
    </source>
</reference>
<evidence type="ECO:0000256" key="2">
    <source>
        <dbReference type="ARBA" id="ARBA00022475"/>
    </source>
</evidence>
<feature type="transmembrane region" description="Helical" evidence="7">
    <location>
        <begin position="271"/>
        <end position="296"/>
    </location>
</feature>
<dbReference type="EMBL" id="LBNE01000001">
    <property type="protein sequence ID" value="KKO73365.1"/>
    <property type="molecule type" value="Genomic_DNA"/>
</dbReference>
<dbReference type="PIRSF" id="PIRSF006066">
    <property type="entry name" value="HI0050"/>
    <property type="match status" value="1"/>
</dbReference>
<feature type="transmembrane region" description="Helical" evidence="7">
    <location>
        <begin position="96"/>
        <end position="125"/>
    </location>
</feature>
<feature type="transmembrane region" description="Helical" evidence="7">
    <location>
        <begin position="218"/>
        <end position="237"/>
    </location>
</feature>
<keyword evidence="11" id="KW-1185">Reference proteome</keyword>
<evidence type="ECO:0000313" key="12">
    <source>
        <dbReference type="Proteomes" id="UP000292039"/>
    </source>
</evidence>
<evidence type="ECO:0000313" key="10">
    <source>
        <dbReference type="EMBL" id="RZS73311.1"/>
    </source>
</evidence>
<comment type="similarity">
    <text evidence="7">Belongs to the TRAP transporter large permease family.</text>
</comment>
<keyword evidence="7" id="KW-0813">Transport</keyword>
<dbReference type="GO" id="GO:0022857">
    <property type="term" value="F:transmembrane transporter activity"/>
    <property type="evidence" value="ECO:0007669"/>
    <property type="project" value="UniProtKB-UniRule"/>
</dbReference>
<dbReference type="GO" id="GO:0005886">
    <property type="term" value="C:plasma membrane"/>
    <property type="evidence" value="ECO:0007669"/>
    <property type="project" value="UniProtKB-SubCell"/>
</dbReference>
<feature type="transmembrane region" description="Helical" evidence="7">
    <location>
        <begin position="12"/>
        <end position="45"/>
    </location>
</feature>
<dbReference type="InterPro" id="IPR010656">
    <property type="entry name" value="DctM"/>
</dbReference>
<feature type="transmembrane region" description="Helical" evidence="7">
    <location>
        <begin position="337"/>
        <end position="354"/>
    </location>
</feature>
<proteinExistence type="inferred from homology"/>
<protein>
    <recommendedName>
        <fullName evidence="7">TRAP transporter large permease protein</fullName>
    </recommendedName>
</protein>
<name>A0A171KWU8_9BURK</name>
<dbReference type="Proteomes" id="UP000078084">
    <property type="component" value="Unassembled WGS sequence"/>
</dbReference>
<dbReference type="Pfam" id="PF06808">
    <property type="entry name" value="DctM"/>
    <property type="match status" value="1"/>
</dbReference>
<dbReference type="InterPro" id="IPR004681">
    <property type="entry name" value="TRAP_DctM"/>
</dbReference>
<feature type="transmembrane region" description="Helical" evidence="7">
    <location>
        <begin position="243"/>
        <end position="259"/>
    </location>
</feature>
<comment type="function">
    <text evidence="7">Part of the tripartite ATP-independent periplasmic (TRAP) transport system.</text>
</comment>
<keyword evidence="3 7" id="KW-0997">Cell inner membrane</keyword>
<evidence type="ECO:0000256" key="3">
    <source>
        <dbReference type="ARBA" id="ARBA00022519"/>
    </source>
</evidence>
<feature type="transmembrane region" description="Helical" evidence="7">
    <location>
        <begin position="170"/>
        <end position="198"/>
    </location>
</feature>
<comment type="subcellular location">
    <subcellularLocation>
        <location evidence="1 7">Cell inner membrane</location>
        <topology evidence="1 7">Multi-pass membrane protein</topology>
    </subcellularLocation>
</comment>
<dbReference type="Proteomes" id="UP000292039">
    <property type="component" value="Unassembled WGS sequence"/>
</dbReference>
<organism evidence="9 11">
    <name type="scientific">Kerstersia gyiorum</name>
    <dbReference type="NCBI Taxonomy" id="206506"/>
    <lineage>
        <taxon>Bacteria</taxon>
        <taxon>Pseudomonadati</taxon>
        <taxon>Pseudomonadota</taxon>
        <taxon>Betaproteobacteria</taxon>
        <taxon>Burkholderiales</taxon>
        <taxon>Alcaligenaceae</taxon>
        <taxon>Kerstersia</taxon>
    </lineage>
</organism>
<comment type="subunit">
    <text evidence="7">The complex comprises the extracytoplasmic solute receptor protein and the two transmembrane proteins.</text>
</comment>
<dbReference type="STRING" id="206506.AAV32_03715"/>
<feature type="transmembrane region" description="Helical" evidence="7">
    <location>
        <begin position="404"/>
        <end position="428"/>
    </location>
</feature>
<evidence type="ECO:0000256" key="1">
    <source>
        <dbReference type="ARBA" id="ARBA00004429"/>
    </source>
</evidence>
<evidence type="ECO:0000259" key="8">
    <source>
        <dbReference type="Pfam" id="PF06808"/>
    </source>
</evidence>
<comment type="caution">
    <text evidence="9">The sequence shown here is derived from an EMBL/GenBank/DDBJ whole genome shotgun (WGS) entry which is preliminary data.</text>
</comment>
<dbReference type="EMBL" id="SGWZ01000001">
    <property type="protein sequence ID" value="RZS73311.1"/>
    <property type="molecule type" value="Genomic_DNA"/>
</dbReference>
<evidence type="ECO:0000256" key="5">
    <source>
        <dbReference type="ARBA" id="ARBA00022989"/>
    </source>
</evidence>
<keyword evidence="6 7" id="KW-0472">Membrane</keyword>
<dbReference type="NCBIfam" id="TIGR00786">
    <property type="entry name" value="dctM"/>
    <property type="match status" value="1"/>
</dbReference>
<dbReference type="PATRIC" id="fig|206506.3.peg.811"/>
<dbReference type="PANTHER" id="PTHR33362">
    <property type="entry name" value="SIALIC ACID TRAP TRANSPORTER PERMEASE PROTEIN SIAT-RELATED"/>
    <property type="match status" value="1"/>
</dbReference>
<feature type="domain" description="TRAP C4-dicarboxylate transport system permease DctM subunit" evidence="8">
    <location>
        <begin position="9"/>
        <end position="428"/>
    </location>
</feature>
<feature type="transmembrane region" description="Helical" evidence="7">
    <location>
        <begin position="308"/>
        <end position="330"/>
    </location>
</feature>
<keyword evidence="2" id="KW-1003">Cell membrane</keyword>
<feature type="transmembrane region" description="Helical" evidence="7">
    <location>
        <begin position="137"/>
        <end position="164"/>
    </location>
</feature>
<keyword evidence="5 7" id="KW-1133">Transmembrane helix</keyword>
<keyword evidence="4 7" id="KW-0812">Transmembrane</keyword>